<dbReference type="Pfam" id="PF02875">
    <property type="entry name" value="Mur_ligase_C"/>
    <property type="match status" value="1"/>
</dbReference>
<keyword evidence="4 7" id="KW-0573">Peptidoglycan synthesis</keyword>
<feature type="binding site" evidence="7">
    <location>
        <position position="387"/>
    </location>
    <ligand>
        <name>meso-2,6-diaminopimelate</name>
        <dbReference type="ChEBI" id="CHEBI:57791"/>
    </ligand>
</feature>
<feature type="binding site" evidence="7">
    <location>
        <position position="26"/>
    </location>
    <ligand>
        <name>UDP-N-acetyl-alpha-D-muramoyl-L-alanyl-D-glutamate</name>
        <dbReference type="ChEBI" id="CHEBI:83900"/>
    </ligand>
</feature>
<reference evidence="12 13" key="1">
    <citation type="submission" date="2016-12" db="EMBL/GenBank/DDBJ databases">
        <title>Draft Genome Sequence of Mercury Resistant Pseudomonas DRA525.</title>
        <authorList>
            <person name="Drace K.M."/>
        </authorList>
    </citation>
    <scope>NUCLEOTIDE SEQUENCE [LARGE SCALE GENOMIC DNA]</scope>
    <source>
        <strain evidence="12 13">DRA525</strain>
    </source>
</reference>
<dbReference type="InterPro" id="IPR035911">
    <property type="entry name" value="MurE/MurF_N"/>
</dbReference>
<dbReference type="InterPro" id="IPR000713">
    <property type="entry name" value="Mur_ligase_N"/>
</dbReference>
<feature type="binding site" evidence="7">
    <location>
        <position position="184"/>
    </location>
    <ligand>
        <name>UDP-N-acetyl-alpha-D-muramoyl-L-alanyl-D-glutamate</name>
        <dbReference type="ChEBI" id="CHEBI:83900"/>
    </ligand>
</feature>
<evidence type="ECO:0000259" key="9">
    <source>
        <dbReference type="Pfam" id="PF01225"/>
    </source>
</evidence>
<feature type="domain" description="Mur ligase central" evidence="11">
    <location>
        <begin position="107"/>
        <end position="315"/>
    </location>
</feature>
<dbReference type="NCBIfam" id="TIGR01085">
    <property type="entry name" value="murE"/>
    <property type="match status" value="1"/>
</dbReference>
<comment type="PTM">
    <text evidence="7">Carboxylation is probably crucial for Mg(2+) binding and, consequently, for the gamma-phosphate positioning of ATP.</text>
</comment>
<dbReference type="NCBIfam" id="NF001126">
    <property type="entry name" value="PRK00139.1-4"/>
    <property type="match status" value="1"/>
</dbReference>
<keyword evidence="2 7" id="KW-0132">Cell division</keyword>
<dbReference type="SUPFAM" id="SSF63418">
    <property type="entry name" value="MurE/MurF N-terminal domain"/>
    <property type="match status" value="1"/>
</dbReference>
<evidence type="ECO:0000256" key="3">
    <source>
        <dbReference type="ARBA" id="ARBA00022960"/>
    </source>
</evidence>
<evidence type="ECO:0000256" key="4">
    <source>
        <dbReference type="ARBA" id="ARBA00022984"/>
    </source>
</evidence>
<dbReference type="RefSeq" id="WP_075046266.1">
    <property type="nucleotide sequence ID" value="NZ_CP018743.1"/>
</dbReference>
<sequence length="496" mass="53463">MMTMPLSKLFAHASRDPLIRELTLDSRNVRPGDLFLAVPGAKVDGREHIADALARGAAAVAYEEQGTSVLPLTDAPLIPVKGLIAQLSDIAGRFYGEPSRQLNLVGVTGTNGKTSVTQLVAQALDLLGQRCGLIGTLGTGFYGELQSGRLTTPDPIAVQSTLNDLKKGGAKAVAMEVSSHALEQGRVAALEFDIAVMTNLSRDHLDYHGSMEAYEAAKAKLFAWSSLRCQVVNLDDAFGRRLAEAFARRPSADHIETRLLSYSLENPEASLFCREAVFNDDGVRATLVTAQGERTLRSQLLGRFNLSNMLAAVATLLALDYALDEILKVTPQLQGPIGRMQRLGGGDKPLVVVDYAHTPDALEKVLEALRPHAHGKLLCLFGCGGDRDRGKRPLMAEVAERLADRVLVTDDNPRTEDPLRIFDDIRPGFASPAEVEFVAGRGEAIAHLIATAAADDVIVLAGKGHEDYQEINGERHDFSDLTEAEKALAAWEAPHA</sequence>
<dbReference type="InterPro" id="IPR036615">
    <property type="entry name" value="Mur_ligase_C_dom_sf"/>
</dbReference>
<feature type="binding site" evidence="7">
    <location>
        <position position="466"/>
    </location>
    <ligand>
        <name>meso-2,6-diaminopimelate</name>
        <dbReference type="ChEBI" id="CHEBI:57791"/>
    </ligand>
</feature>
<dbReference type="PANTHER" id="PTHR23135:SF4">
    <property type="entry name" value="UDP-N-ACETYLMURAMOYL-L-ALANYL-D-GLUTAMATE--2,6-DIAMINOPIMELATE LIGASE MURE HOMOLOG, CHLOROPLASTIC"/>
    <property type="match status" value="1"/>
</dbReference>
<gene>
    <name evidence="7" type="primary">murE</name>
    <name evidence="12" type="ORF">BL240_23200</name>
</gene>
<dbReference type="GO" id="GO:0000287">
    <property type="term" value="F:magnesium ion binding"/>
    <property type="evidence" value="ECO:0007669"/>
    <property type="project" value="UniProtKB-UniRule"/>
</dbReference>
<keyword evidence="3 7" id="KW-0133">Cell shape</keyword>
<keyword evidence="7" id="KW-0067">ATP-binding</keyword>
<dbReference type="EMBL" id="CP018743">
    <property type="protein sequence ID" value="APO84194.1"/>
    <property type="molecule type" value="Genomic_DNA"/>
</dbReference>
<comment type="subcellular location">
    <subcellularLocation>
        <location evidence="7 8">Cytoplasm</location>
    </subcellularLocation>
</comment>
<keyword evidence="7" id="KW-0963">Cytoplasm</keyword>
<evidence type="ECO:0000256" key="2">
    <source>
        <dbReference type="ARBA" id="ARBA00022618"/>
    </source>
</evidence>
<feature type="short sequence motif" description="Meso-diaminopimelate recognition motif" evidence="7">
    <location>
        <begin position="411"/>
        <end position="414"/>
    </location>
</feature>
<comment type="similarity">
    <text evidence="1 7">Belongs to the MurCDEF family. MurE subfamily.</text>
</comment>
<dbReference type="InterPro" id="IPR013221">
    <property type="entry name" value="Mur_ligase_cen"/>
</dbReference>
<dbReference type="GO" id="GO:0005737">
    <property type="term" value="C:cytoplasm"/>
    <property type="evidence" value="ECO:0007669"/>
    <property type="project" value="UniProtKB-SubCell"/>
</dbReference>
<accession>A0A1L5PVI5</accession>
<dbReference type="GO" id="GO:0051301">
    <property type="term" value="P:cell division"/>
    <property type="evidence" value="ECO:0007669"/>
    <property type="project" value="UniProtKB-KW"/>
</dbReference>
<dbReference type="Gene3D" id="3.40.1190.10">
    <property type="entry name" value="Mur-like, catalytic domain"/>
    <property type="match status" value="1"/>
</dbReference>
<feature type="modified residue" description="N6-carboxylysine" evidence="7">
    <location>
        <position position="218"/>
    </location>
</feature>
<keyword evidence="7" id="KW-0547">Nucleotide-binding</keyword>
<dbReference type="GO" id="GO:0071555">
    <property type="term" value="P:cell wall organization"/>
    <property type="evidence" value="ECO:0007669"/>
    <property type="project" value="UniProtKB-KW"/>
</dbReference>
<dbReference type="InterPro" id="IPR036565">
    <property type="entry name" value="Mur-like_cat_sf"/>
</dbReference>
<organism evidence="12 13">
    <name type="scientific">Pseudomonas putida</name>
    <name type="common">Arthrobacter siderocapsulatus</name>
    <dbReference type="NCBI Taxonomy" id="303"/>
    <lineage>
        <taxon>Bacteria</taxon>
        <taxon>Pseudomonadati</taxon>
        <taxon>Pseudomonadota</taxon>
        <taxon>Gammaproteobacteria</taxon>
        <taxon>Pseudomonadales</taxon>
        <taxon>Pseudomonadaceae</taxon>
        <taxon>Pseudomonas</taxon>
    </lineage>
</organism>
<keyword evidence="6 7" id="KW-0961">Cell wall biogenesis/degradation</keyword>
<feature type="domain" description="Mur ligase N-terminal catalytic" evidence="9">
    <location>
        <begin position="19"/>
        <end position="95"/>
    </location>
</feature>
<feature type="binding site" evidence="7">
    <location>
        <begin position="151"/>
        <end position="152"/>
    </location>
    <ligand>
        <name>UDP-N-acetyl-alpha-D-muramoyl-L-alanyl-D-glutamate</name>
        <dbReference type="ChEBI" id="CHEBI:83900"/>
    </ligand>
</feature>
<dbReference type="GO" id="GO:0008360">
    <property type="term" value="P:regulation of cell shape"/>
    <property type="evidence" value="ECO:0007669"/>
    <property type="project" value="UniProtKB-KW"/>
</dbReference>
<dbReference type="Gene3D" id="3.40.1390.10">
    <property type="entry name" value="MurE/MurF, N-terminal domain"/>
    <property type="match status" value="1"/>
</dbReference>
<evidence type="ECO:0000259" key="10">
    <source>
        <dbReference type="Pfam" id="PF02875"/>
    </source>
</evidence>
<evidence type="ECO:0000313" key="13">
    <source>
        <dbReference type="Proteomes" id="UP000185146"/>
    </source>
</evidence>
<feature type="binding site" evidence="7">
    <location>
        <begin position="109"/>
        <end position="115"/>
    </location>
    <ligand>
        <name>ATP</name>
        <dbReference type="ChEBI" id="CHEBI:30616"/>
    </ligand>
</feature>
<feature type="binding site" evidence="7">
    <location>
        <position position="178"/>
    </location>
    <ligand>
        <name>UDP-N-acetyl-alpha-D-muramoyl-L-alanyl-D-glutamate</name>
        <dbReference type="ChEBI" id="CHEBI:83900"/>
    </ligand>
</feature>
<dbReference type="GO" id="GO:0005524">
    <property type="term" value="F:ATP binding"/>
    <property type="evidence" value="ECO:0007669"/>
    <property type="project" value="UniProtKB-UniRule"/>
</dbReference>
<dbReference type="InterPro" id="IPR004101">
    <property type="entry name" value="Mur_ligase_C"/>
</dbReference>
<comment type="caution">
    <text evidence="7">Lacks conserved residue(s) required for the propagation of feature annotation.</text>
</comment>
<evidence type="ECO:0000256" key="6">
    <source>
        <dbReference type="ARBA" id="ARBA00023316"/>
    </source>
</evidence>
<feature type="binding site" evidence="7">
    <location>
        <position position="24"/>
    </location>
    <ligand>
        <name>UDP-N-acetyl-alpha-D-muramoyl-L-alanyl-D-glutamate</name>
        <dbReference type="ChEBI" id="CHEBI:83900"/>
    </ligand>
</feature>
<feature type="binding site" evidence="7">
    <location>
        <position position="186"/>
    </location>
    <ligand>
        <name>UDP-N-acetyl-alpha-D-muramoyl-L-alanyl-D-glutamate</name>
        <dbReference type="ChEBI" id="CHEBI:83900"/>
    </ligand>
</feature>
<dbReference type="PANTHER" id="PTHR23135">
    <property type="entry name" value="MUR LIGASE FAMILY MEMBER"/>
    <property type="match status" value="1"/>
</dbReference>
<dbReference type="Pfam" id="PF01225">
    <property type="entry name" value="Mur_ligase"/>
    <property type="match status" value="1"/>
</dbReference>
<comment type="pathway">
    <text evidence="7 8">Cell wall biogenesis; peptidoglycan biosynthesis.</text>
</comment>
<dbReference type="UniPathway" id="UPA00219"/>
<name>A0A1L5PVI5_PSEPU</name>
<evidence type="ECO:0000256" key="8">
    <source>
        <dbReference type="RuleBase" id="RU004135"/>
    </source>
</evidence>
<comment type="catalytic activity">
    <reaction evidence="7">
        <text>UDP-N-acetyl-alpha-D-muramoyl-L-alanyl-D-glutamate + meso-2,6-diaminopimelate + ATP = UDP-N-acetyl-alpha-D-muramoyl-L-alanyl-gamma-D-glutamyl-meso-2,6-diaminopimelate + ADP + phosphate + H(+)</text>
        <dbReference type="Rhea" id="RHEA:23676"/>
        <dbReference type="ChEBI" id="CHEBI:15378"/>
        <dbReference type="ChEBI" id="CHEBI:30616"/>
        <dbReference type="ChEBI" id="CHEBI:43474"/>
        <dbReference type="ChEBI" id="CHEBI:57791"/>
        <dbReference type="ChEBI" id="CHEBI:83900"/>
        <dbReference type="ChEBI" id="CHEBI:83905"/>
        <dbReference type="ChEBI" id="CHEBI:456216"/>
        <dbReference type="EC" id="6.3.2.13"/>
    </reaction>
</comment>
<dbReference type="HAMAP" id="MF_00208">
    <property type="entry name" value="MurE"/>
    <property type="match status" value="1"/>
</dbReference>
<feature type="domain" description="Mur ligase C-terminal" evidence="10">
    <location>
        <begin position="338"/>
        <end position="464"/>
    </location>
</feature>
<dbReference type="SUPFAM" id="SSF53623">
    <property type="entry name" value="MurD-like peptide ligases, catalytic domain"/>
    <property type="match status" value="1"/>
</dbReference>
<dbReference type="NCBIfam" id="NF001124">
    <property type="entry name" value="PRK00139.1-2"/>
    <property type="match status" value="1"/>
</dbReference>
<keyword evidence="7" id="KW-0460">Magnesium</keyword>
<dbReference type="GO" id="GO:0008765">
    <property type="term" value="F:UDP-N-acetylmuramoylalanyl-D-glutamate-2,6-diaminopimelate ligase activity"/>
    <property type="evidence" value="ECO:0007669"/>
    <property type="project" value="UniProtKB-UniRule"/>
</dbReference>
<feature type="binding site" evidence="7">
    <location>
        <position position="462"/>
    </location>
    <ligand>
        <name>meso-2,6-diaminopimelate</name>
        <dbReference type="ChEBI" id="CHEBI:57791"/>
    </ligand>
</feature>
<protein>
    <recommendedName>
        <fullName evidence="7">UDP-N-acetylmuramoyl-L-alanyl-D-glutamate--2,6-diaminopimelate ligase</fullName>
        <ecNumber evidence="7">6.3.2.13</ecNumber>
    </recommendedName>
    <alternativeName>
        <fullName evidence="7">Meso-A2pm-adding enzyme</fullName>
    </alternativeName>
    <alternativeName>
        <fullName evidence="7">Meso-diaminopimelate-adding enzyme</fullName>
    </alternativeName>
    <alternativeName>
        <fullName evidence="7">UDP-MurNAc-L-Ala-D-Glu:meso-diaminopimelate ligase</fullName>
    </alternativeName>
    <alternativeName>
        <fullName evidence="7">UDP-MurNAc-tripeptide synthetase</fullName>
    </alternativeName>
    <alternativeName>
        <fullName evidence="7">UDP-N-acetylmuramyl-tripeptide synthetase</fullName>
    </alternativeName>
</protein>
<dbReference type="SUPFAM" id="SSF53244">
    <property type="entry name" value="MurD-like peptide ligases, peptide-binding domain"/>
    <property type="match status" value="1"/>
</dbReference>
<dbReference type="EC" id="6.3.2.13" evidence="7"/>
<evidence type="ECO:0000313" key="12">
    <source>
        <dbReference type="EMBL" id="APO84194.1"/>
    </source>
</evidence>
<evidence type="ECO:0000256" key="7">
    <source>
        <dbReference type="HAMAP-Rule" id="MF_00208"/>
    </source>
</evidence>
<dbReference type="Proteomes" id="UP000185146">
    <property type="component" value="Chromosome"/>
</dbReference>
<evidence type="ECO:0000256" key="1">
    <source>
        <dbReference type="ARBA" id="ARBA00005898"/>
    </source>
</evidence>
<dbReference type="InterPro" id="IPR005761">
    <property type="entry name" value="UDP-N-AcMur-Glu-dNH2Pim_ligase"/>
</dbReference>
<evidence type="ECO:0000256" key="5">
    <source>
        <dbReference type="ARBA" id="ARBA00023306"/>
    </source>
</evidence>
<keyword evidence="7 12" id="KW-0436">Ligase</keyword>
<proteinExistence type="inferred from homology"/>
<dbReference type="GO" id="GO:0009252">
    <property type="term" value="P:peptidoglycan biosynthetic process"/>
    <property type="evidence" value="ECO:0007669"/>
    <property type="project" value="UniProtKB-UniRule"/>
</dbReference>
<comment type="cofactor">
    <cofactor evidence="7">
        <name>Mg(2+)</name>
        <dbReference type="ChEBI" id="CHEBI:18420"/>
    </cofactor>
</comment>
<evidence type="ECO:0000259" key="11">
    <source>
        <dbReference type="Pfam" id="PF08245"/>
    </source>
</evidence>
<keyword evidence="5 7" id="KW-0131">Cell cycle</keyword>
<comment type="function">
    <text evidence="7">Catalyzes the addition of meso-diaminopimelic acid to the nucleotide precursor UDP-N-acetylmuramoyl-L-alanyl-D-glutamate (UMAG) in the biosynthesis of bacterial cell-wall peptidoglycan.</text>
</comment>
<dbReference type="AlphaFoldDB" id="A0A1L5PVI5"/>
<dbReference type="Gene3D" id="3.90.190.20">
    <property type="entry name" value="Mur ligase, C-terminal domain"/>
    <property type="match status" value="1"/>
</dbReference>
<feature type="binding site" evidence="7">
    <location>
        <begin position="411"/>
        <end position="414"/>
    </location>
    <ligand>
        <name>meso-2,6-diaminopimelate</name>
        <dbReference type="ChEBI" id="CHEBI:57791"/>
    </ligand>
</feature>
<dbReference type="Pfam" id="PF08245">
    <property type="entry name" value="Mur_ligase_M"/>
    <property type="match status" value="1"/>
</dbReference>